<dbReference type="Gene3D" id="2.40.50.140">
    <property type="entry name" value="Nucleic acid-binding proteins"/>
    <property type="match status" value="1"/>
</dbReference>
<dbReference type="AlphaFoldDB" id="A0A2D6YME0"/>
<dbReference type="Gene3D" id="3.40.50.300">
    <property type="entry name" value="P-loop containing nucleotide triphosphate hydrolases"/>
    <property type="match status" value="1"/>
</dbReference>
<keyword evidence="6" id="KW-0472">Membrane</keyword>
<evidence type="ECO:0000256" key="1">
    <source>
        <dbReference type="ARBA" id="ARBA00022448"/>
    </source>
</evidence>
<dbReference type="PANTHER" id="PTHR43875:SF15">
    <property type="entry name" value="TREHALOSE IMPORT ATP-BINDING PROTEIN SUGC"/>
    <property type="match status" value="1"/>
</dbReference>
<dbReference type="InterPro" id="IPR003593">
    <property type="entry name" value="AAA+_ATPase"/>
</dbReference>
<evidence type="ECO:0000256" key="4">
    <source>
        <dbReference type="ARBA" id="ARBA00022840"/>
    </source>
</evidence>
<dbReference type="Pfam" id="PF17912">
    <property type="entry name" value="OB_MalK"/>
    <property type="match status" value="1"/>
</dbReference>
<dbReference type="FunFam" id="3.40.50.300:FF:000042">
    <property type="entry name" value="Maltose/maltodextrin ABC transporter, ATP-binding protein"/>
    <property type="match status" value="1"/>
</dbReference>
<organism evidence="8 9">
    <name type="scientific">SAR324 cluster bacterium</name>
    <dbReference type="NCBI Taxonomy" id="2024889"/>
    <lineage>
        <taxon>Bacteria</taxon>
        <taxon>Deltaproteobacteria</taxon>
        <taxon>SAR324 cluster</taxon>
    </lineage>
</organism>
<dbReference type="InterPro" id="IPR003439">
    <property type="entry name" value="ABC_transporter-like_ATP-bd"/>
</dbReference>
<dbReference type="GO" id="GO:0140359">
    <property type="term" value="F:ABC-type transporter activity"/>
    <property type="evidence" value="ECO:0007669"/>
    <property type="project" value="UniProtKB-ARBA"/>
</dbReference>
<reference evidence="9" key="1">
    <citation type="submission" date="2017-09" db="EMBL/GenBank/DDBJ databases">
        <title>The Reconstruction of 2,631 Draft Metagenome-Assembled Genomes from the Global Oceans.</title>
        <authorList>
            <person name="Tully B.J."/>
            <person name="Graham E.D."/>
            <person name="Heidelberg J.F."/>
        </authorList>
    </citation>
    <scope>NUCLEOTIDE SEQUENCE [LARGE SCALE GENOMIC DNA]</scope>
</reference>
<feature type="domain" description="ABC transporter" evidence="7">
    <location>
        <begin position="4"/>
        <end position="233"/>
    </location>
</feature>
<dbReference type="GO" id="GO:0055052">
    <property type="term" value="C:ATP-binding cassette (ABC) transporter complex, substrate-binding subunit-containing"/>
    <property type="evidence" value="ECO:0007669"/>
    <property type="project" value="TreeGrafter"/>
</dbReference>
<dbReference type="SUPFAM" id="SSF50331">
    <property type="entry name" value="MOP-like"/>
    <property type="match status" value="1"/>
</dbReference>
<dbReference type="SUPFAM" id="SSF52540">
    <property type="entry name" value="P-loop containing nucleoside triphosphate hydrolases"/>
    <property type="match status" value="1"/>
</dbReference>
<dbReference type="SMART" id="SM00382">
    <property type="entry name" value="AAA"/>
    <property type="match status" value="1"/>
</dbReference>
<keyword evidence="1" id="KW-0813">Transport</keyword>
<sequence length="377" mass="41869">MAELELQSICKAFQHPVLDRLSLKVPQGEFFVIVGPSGIGKTTLLRCIAGLENLDGGKILFDGQDVTNVPPYQRGAAMTFESYALYPHKTVFENIASPLVAAKTEVTEIRRRVQDVTKLLQIPHLLERKPHEISGGQKQRTALGRTLVAKPKVYLLDEPISHLDAKIRAELRIQFHTLKELREVATVYVTHDYAEALSLGDRIGVMGDGGLVQIGTGREVFDQPNSLFVAQHLGQPTINVLDGQLQKDNEDLVFKSDEMQLPVSRELANKLKNDSGREVKIGLRPQFIHCLSEWENDKDLPVFSFQAEVELNEALGSYGVLLVKAMGKSLTVITSPEIHYSPGQKVELSIETNRSLYFDAQNGMNLGTDLTRMEADG</sequence>
<evidence type="ECO:0000259" key="7">
    <source>
        <dbReference type="PROSITE" id="PS50893"/>
    </source>
</evidence>
<evidence type="ECO:0000256" key="6">
    <source>
        <dbReference type="ARBA" id="ARBA00023136"/>
    </source>
</evidence>
<gene>
    <name evidence="8" type="ORF">CMN54_13170</name>
</gene>
<dbReference type="Pfam" id="PF00005">
    <property type="entry name" value="ABC_tran"/>
    <property type="match status" value="1"/>
</dbReference>
<dbReference type="InterPro" id="IPR008995">
    <property type="entry name" value="Mo/tungstate-bd_C_term_dom"/>
</dbReference>
<protein>
    <recommendedName>
        <fullName evidence="7">ABC transporter domain-containing protein</fullName>
    </recommendedName>
</protein>
<dbReference type="InterPro" id="IPR027417">
    <property type="entry name" value="P-loop_NTPase"/>
</dbReference>
<dbReference type="Proteomes" id="UP000226525">
    <property type="component" value="Unassembled WGS sequence"/>
</dbReference>
<name>A0A2D6YME0_9DELT</name>
<keyword evidence="3" id="KW-0547">Nucleotide-binding</keyword>
<dbReference type="PROSITE" id="PS50893">
    <property type="entry name" value="ABC_TRANSPORTER_2"/>
    <property type="match status" value="1"/>
</dbReference>
<keyword evidence="4" id="KW-0067">ATP-binding</keyword>
<dbReference type="PANTHER" id="PTHR43875">
    <property type="entry name" value="MALTODEXTRIN IMPORT ATP-BINDING PROTEIN MSMX"/>
    <property type="match status" value="1"/>
</dbReference>
<dbReference type="InterPro" id="IPR012340">
    <property type="entry name" value="NA-bd_OB-fold"/>
</dbReference>
<keyword evidence="5" id="KW-1278">Translocase</keyword>
<dbReference type="InterPro" id="IPR047641">
    <property type="entry name" value="ABC_transpr_MalK/UgpC-like"/>
</dbReference>
<evidence type="ECO:0000313" key="9">
    <source>
        <dbReference type="Proteomes" id="UP000226525"/>
    </source>
</evidence>
<dbReference type="GO" id="GO:0016887">
    <property type="term" value="F:ATP hydrolysis activity"/>
    <property type="evidence" value="ECO:0007669"/>
    <property type="project" value="InterPro"/>
</dbReference>
<dbReference type="Gene3D" id="2.40.50.100">
    <property type="match status" value="1"/>
</dbReference>
<evidence type="ECO:0000256" key="3">
    <source>
        <dbReference type="ARBA" id="ARBA00022741"/>
    </source>
</evidence>
<dbReference type="EMBL" id="NZEX01000157">
    <property type="protein sequence ID" value="MAH64368.1"/>
    <property type="molecule type" value="Genomic_DNA"/>
</dbReference>
<keyword evidence="2" id="KW-1003">Cell membrane</keyword>
<evidence type="ECO:0000256" key="5">
    <source>
        <dbReference type="ARBA" id="ARBA00022967"/>
    </source>
</evidence>
<proteinExistence type="predicted"/>
<accession>A0A2D6YME0</accession>
<dbReference type="GO" id="GO:0005524">
    <property type="term" value="F:ATP binding"/>
    <property type="evidence" value="ECO:0007669"/>
    <property type="project" value="UniProtKB-KW"/>
</dbReference>
<dbReference type="InterPro" id="IPR040582">
    <property type="entry name" value="OB_MalK-like"/>
</dbReference>
<comment type="caution">
    <text evidence="8">The sequence shown here is derived from an EMBL/GenBank/DDBJ whole genome shotgun (WGS) entry which is preliminary data.</text>
</comment>
<evidence type="ECO:0000313" key="8">
    <source>
        <dbReference type="EMBL" id="MAH64368.1"/>
    </source>
</evidence>
<evidence type="ECO:0000256" key="2">
    <source>
        <dbReference type="ARBA" id="ARBA00022475"/>
    </source>
</evidence>